<proteinExistence type="predicted"/>
<name>A0AAV7P562_PLEWA</name>
<evidence type="ECO:0000313" key="2">
    <source>
        <dbReference type="EMBL" id="KAJ1120305.1"/>
    </source>
</evidence>
<evidence type="ECO:0000256" key="1">
    <source>
        <dbReference type="SAM" id="MobiDB-lite"/>
    </source>
</evidence>
<reference evidence="2" key="1">
    <citation type="journal article" date="2022" name="bioRxiv">
        <title>Sequencing and chromosome-scale assembly of the giantPleurodeles waltlgenome.</title>
        <authorList>
            <person name="Brown T."/>
            <person name="Elewa A."/>
            <person name="Iarovenko S."/>
            <person name="Subramanian E."/>
            <person name="Araus A.J."/>
            <person name="Petzold A."/>
            <person name="Susuki M."/>
            <person name="Suzuki K.-i.T."/>
            <person name="Hayashi T."/>
            <person name="Toyoda A."/>
            <person name="Oliveira C."/>
            <person name="Osipova E."/>
            <person name="Leigh N.D."/>
            <person name="Simon A."/>
            <person name="Yun M.H."/>
        </authorList>
    </citation>
    <scope>NUCLEOTIDE SEQUENCE</scope>
    <source>
        <strain evidence="2">20211129_DDA</strain>
        <tissue evidence="2">Liver</tissue>
    </source>
</reference>
<feature type="compositionally biased region" description="Polar residues" evidence="1">
    <location>
        <begin position="70"/>
        <end position="79"/>
    </location>
</feature>
<organism evidence="2 3">
    <name type="scientific">Pleurodeles waltl</name>
    <name type="common">Iberian ribbed newt</name>
    <dbReference type="NCBI Taxonomy" id="8319"/>
    <lineage>
        <taxon>Eukaryota</taxon>
        <taxon>Metazoa</taxon>
        <taxon>Chordata</taxon>
        <taxon>Craniata</taxon>
        <taxon>Vertebrata</taxon>
        <taxon>Euteleostomi</taxon>
        <taxon>Amphibia</taxon>
        <taxon>Batrachia</taxon>
        <taxon>Caudata</taxon>
        <taxon>Salamandroidea</taxon>
        <taxon>Salamandridae</taxon>
        <taxon>Pleurodelinae</taxon>
        <taxon>Pleurodeles</taxon>
    </lineage>
</organism>
<protein>
    <submittedName>
        <fullName evidence="2">Uncharacterized protein</fullName>
    </submittedName>
</protein>
<feature type="region of interest" description="Disordered" evidence="1">
    <location>
        <begin position="1"/>
        <end position="94"/>
    </location>
</feature>
<keyword evidence="3" id="KW-1185">Reference proteome</keyword>
<evidence type="ECO:0000313" key="3">
    <source>
        <dbReference type="Proteomes" id="UP001066276"/>
    </source>
</evidence>
<accession>A0AAV7P562</accession>
<comment type="caution">
    <text evidence="2">The sequence shown here is derived from an EMBL/GenBank/DDBJ whole genome shotgun (WGS) entry which is preliminary data.</text>
</comment>
<gene>
    <name evidence="2" type="ORF">NDU88_008479</name>
</gene>
<dbReference type="Proteomes" id="UP001066276">
    <property type="component" value="Chromosome 8"/>
</dbReference>
<dbReference type="EMBL" id="JANPWB010000012">
    <property type="protein sequence ID" value="KAJ1120305.1"/>
    <property type="molecule type" value="Genomic_DNA"/>
</dbReference>
<dbReference type="AlphaFoldDB" id="A0AAV7P562"/>
<sequence length="94" mass="9859">MARLAHPCRVGKKPLPSHIGGQGKHTGTENGAPGDVRANLLDPRFPPTGQGKQGTSAAQQRGGAHAANKQGAQANSRPVSTAALRTHNNRKRRQ</sequence>